<gene>
    <name evidence="2" type="primary">LOC102802171</name>
</gene>
<proteinExistence type="predicted"/>
<dbReference type="RefSeq" id="XP_006812288.1">
    <property type="nucleotide sequence ID" value="XM_006812225.1"/>
</dbReference>
<dbReference type="Proteomes" id="UP000694865">
    <property type="component" value="Unplaced"/>
</dbReference>
<dbReference type="GeneID" id="102802171"/>
<keyword evidence="1" id="KW-1185">Reference proteome</keyword>
<evidence type="ECO:0000313" key="2">
    <source>
        <dbReference type="RefSeq" id="XP_006812288.1"/>
    </source>
</evidence>
<accession>A0ABM0LWZ7</accession>
<name>A0ABM0LWZ7_SACKO</name>
<organism evidence="1 2">
    <name type="scientific">Saccoglossus kowalevskii</name>
    <name type="common">Acorn worm</name>
    <dbReference type="NCBI Taxonomy" id="10224"/>
    <lineage>
        <taxon>Eukaryota</taxon>
        <taxon>Metazoa</taxon>
        <taxon>Hemichordata</taxon>
        <taxon>Enteropneusta</taxon>
        <taxon>Harrimaniidae</taxon>
        <taxon>Saccoglossus</taxon>
    </lineage>
</organism>
<reference evidence="2" key="1">
    <citation type="submission" date="2025-08" db="UniProtKB">
        <authorList>
            <consortium name="RefSeq"/>
        </authorList>
    </citation>
    <scope>IDENTIFICATION</scope>
    <source>
        <tissue evidence="2">Testes</tissue>
    </source>
</reference>
<sequence length="260" mass="28674">MTVASLRFGEELPLKTRDDLFQDMGQTTIEQFSVENNEVVLDIRMEDTPGDTAEETPVCRIITPGFCSQSWEFKFELGVDSSNLNSETPVGALGSFEFEYYTHKCEDLNNNTGCTQMDTEANLVAAEVTVQTVVVAVDEDKDGITLNVVKMTNENGEDLRGGKGVNHGENVTVEVSVSPAFLRVDFTLELQLFVTCIGEYMQYSTKGCLAAPSEQSFTSFVDEDLSFKYDPDDDPIFGLSKDEIEEIYNGLKPTAPTSGV</sequence>
<protein>
    <submittedName>
        <fullName evidence="2">Uncharacterized protein LOC102802171</fullName>
    </submittedName>
</protein>
<evidence type="ECO:0000313" key="1">
    <source>
        <dbReference type="Proteomes" id="UP000694865"/>
    </source>
</evidence>